<dbReference type="AlphaFoldDB" id="A0AAQ3MKN4"/>
<keyword evidence="1" id="KW-1133">Transmembrane helix</keyword>
<sequence>MMECIRRQLMTWFNERRENSMQWTSILVLQLRELLLKLLIVRGHTRYFVPLMLNLKLYHMKEQTLLILGPVVVNVVGSSSMVCLVHMLWLLFSLLGRMCKDSQKPVLLLQTTEIHTDHTPNS</sequence>
<accession>A0AAQ3MKN4</accession>
<evidence type="ECO:0000313" key="2">
    <source>
        <dbReference type="EMBL" id="WVY92691.1"/>
    </source>
</evidence>
<name>A0AAQ3MKN4_VIGMU</name>
<evidence type="ECO:0000313" key="3">
    <source>
        <dbReference type="Proteomes" id="UP001374535"/>
    </source>
</evidence>
<keyword evidence="3" id="KW-1185">Reference proteome</keyword>
<protein>
    <submittedName>
        <fullName evidence="2">Uncharacterized protein</fullName>
    </submittedName>
</protein>
<keyword evidence="1" id="KW-0812">Transmembrane</keyword>
<organism evidence="2 3">
    <name type="scientific">Vigna mungo</name>
    <name type="common">Black gram</name>
    <name type="synonym">Phaseolus mungo</name>
    <dbReference type="NCBI Taxonomy" id="3915"/>
    <lineage>
        <taxon>Eukaryota</taxon>
        <taxon>Viridiplantae</taxon>
        <taxon>Streptophyta</taxon>
        <taxon>Embryophyta</taxon>
        <taxon>Tracheophyta</taxon>
        <taxon>Spermatophyta</taxon>
        <taxon>Magnoliopsida</taxon>
        <taxon>eudicotyledons</taxon>
        <taxon>Gunneridae</taxon>
        <taxon>Pentapetalae</taxon>
        <taxon>rosids</taxon>
        <taxon>fabids</taxon>
        <taxon>Fabales</taxon>
        <taxon>Fabaceae</taxon>
        <taxon>Papilionoideae</taxon>
        <taxon>50 kb inversion clade</taxon>
        <taxon>NPAAA clade</taxon>
        <taxon>indigoferoid/millettioid clade</taxon>
        <taxon>Phaseoleae</taxon>
        <taxon>Vigna</taxon>
    </lineage>
</organism>
<evidence type="ECO:0000256" key="1">
    <source>
        <dbReference type="SAM" id="Phobius"/>
    </source>
</evidence>
<feature type="transmembrane region" description="Helical" evidence="1">
    <location>
        <begin position="65"/>
        <end position="92"/>
    </location>
</feature>
<dbReference type="EMBL" id="CP144691">
    <property type="protein sequence ID" value="WVY92691.1"/>
    <property type="molecule type" value="Genomic_DNA"/>
</dbReference>
<proteinExistence type="predicted"/>
<reference evidence="2 3" key="1">
    <citation type="journal article" date="2023" name="Life. Sci Alliance">
        <title>Evolutionary insights into 3D genome organization and epigenetic landscape of Vigna mungo.</title>
        <authorList>
            <person name="Junaid A."/>
            <person name="Singh B."/>
            <person name="Bhatia S."/>
        </authorList>
    </citation>
    <scope>NUCLEOTIDE SEQUENCE [LARGE SCALE GENOMIC DNA]</scope>
    <source>
        <strain evidence="2">Urdbean</strain>
    </source>
</reference>
<keyword evidence="1" id="KW-0472">Membrane</keyword>
<gene>
    <name evidence="2" type="ORF">V8G54_031779</name>
</gene>
<dbReference type="Proteomes" id="UP001374535">
    <property type="component" value="Chromosome 10"/>
</dbReference>